<gene>
    <name evidence="14" type="primary">folK</name>
    <name evidence="14" type="ORF">P856_760</name>
</gene>
<dbReference type="PANTHER" id="PTHR43071:SF1">
    <property type="entry name" value="2-AMINO-4-HYDROXY-6-HYDROXYMETHYLDIHYDROPTERIDINE PYROPHOSPHOKINASE"/>
    <property type="match status" value="1"/>
</dbReference>
<dbReference type="GO" id="GO:0046654">
    <property type="term" value="P:tetrahydrofolate biosynthetic process"/>
    <property type="evidence" value="ECO:0007669"/>
    <property type="project" value="UniProtKB-UniPathway"/>
</dbReference>
<dbReference type="RefSeq" id="WP_025300838.1">
    <property type="nucleotide sequence ID" value="NZ_CP006745.1"/>
</dbReference>
<evidence type="ECO:0000256" key="3">
    <source>
        <dbReference type="ARBA" id="ARBA00013253"/>
    </source>
</evidence>
<evidence type="ECO:0000256" key="10">
    <source>
        <dbReference type="ARBA" id="ARBA00029409"/>
    </source>
</evidence>
<dbReference type="EMBL" id="CP006745">
    <property type="protein sequence ID" value="AHC73962.1"/>
    <property type="molecule type" value="Genomic_DNA"/>
</dbReference>
<evidence type="ECO:0000256" key="6">
    <source>
        <dbReference type="ARBA" id="ARBA00022741"/>
    </source>
</evidence>
<keyword evidence="7 14" id="KW-0418">Kinase</keyword>
<evidence type="ECO:0000259" key="13">
    <source>
        <dbReference type="Pfam" id="PF01288"/>
    </source>
</evidence>
<dbReference type="CDD" id="cd00483">
    <property type="entry name" value="HPPK"/>
    <property type="match status" value="1"/>
</dbReference>
<keyword evidence="8" id="KW-0067">ATP-binding</keyword>
<dbReference type="PANTHER" id="PTHR43071">
    <property type="entry name" value="2-AMINO-4-HYDROXY-6-HYDROXYMETHYLDIHYDROPTERIDINE PYROPHOSPHOKINASE"/>
    <property type="match status" value="1"/>
</dbReference>
<dbReference type="NCBIfam" id="TIGR01498">
    <property type="entry name" value="folK"/>
    <property type="match status" value="1"/>
</dbReference>
<dbReference type="GO" id="GO:0046656">
    <property type="term" value="P:folic acid biosynthetic process"/>
    <property type="evidence" value="ECO:0007669"/>
    <property type="project" value="UniProtKB-KW"/>
</dbReference>
<dbReference type="GO" id="GO:0005524">
    <property type="term" value="F:ATP binding"/>
    <property type="evidence" value="ECO:0007669"/>
    <property type="project" value="UniProtKB-KW"/>
</dbReference>
<dbReference type="GO" id="GO:0016301">
    <property type="term" value="F:kinase activity"/>
    <property type="evidence" value="ECO:0007669"/>
    <property type="project" value="UniProtKB-KW"/>
</dbReference>
<keyword evidence="6" id="KW-0547">Nucleotide-binding</keyword>
<evidence type="ECO:0000256" key="8">
    <source>
        <dbReference type="ARBA" id="ARBA00022840"/>
    </source>
</evidence>
<dbReference type="InterPro" id="IPR035907">
    <property type="entry name" value="Hppk_sf"/>
</dbReference>
<comment type="pathway">
    <text evidence="1">Cofactor biosynthesis; tetrahydrofolate biosynthesis; 2-amino-4-hydroxy-6-hydroxymethyl-7,8-dihydropteridine diphosphate from 7,8-dihydroneopterin triphosphate: step 4/4.</text>
</comment>
<evidence type="ECO:0000256" key="9">
    <source>
        <dbReference type="ARBA" id="ARBA00022909"/>
    </source>
</evidence>
<dbReference type="InterPro" id="IPR000550">
    <property type="entry name" value="Hppk"/>
</dbReference>
<evidence type="ECO:0000313" key="15">
    <source>
        <dbReference type="Proteomes" id="UP000018700"/>
    </source>
</evidence>
<comment type="similarity">
    <text evidence="2">Belongs to the HPPK family.</text>
</comment>
<reference evidence="14 15" key="1">
    <citation type="journal article" date="2013" name="PLoS ONE">
        <title>Bacterial endosymbiosis in a chordate host: long-term co-evolution and conservation of secondary metabolism.</title>
        <authorList>
            <person name="Kwan J.C."/>
            <person name="Schmidt E.W."/>
        </authorList>
    </citation>
    <scope>NUCLEOTIDE SEQUENCE [LARGE SCALE GENOMIC DNA]</scope>
    <source>
        <strain evidence="15">faulkneri L5</strain>
    </source>
</reference>
<evidence type="ECO:0000256" key="7">
    <source>
        <dbReference type="ARBA" id="ARBA00022777"/>
    </source>
</evidence>
<dbReference type="EC" id="2.7.6.3" evidence="3"/>
<dbReference type="GO" id="GO:0003848">
    <property type="term" value="F:2-amino-4-hydroxy-6-hydroxymethyldihydropteridine diphosphokinase activity"/>
    <property type="evidence" value="ECO:0007669"/>
    <property type="project" value="UniProtKB-EC"/>
</dbReference>
<dbReference type="OrthoDB" id="9808041at2"/>
<organism evidence="14 15">
    <name type="scientific">Candidatus Endolissoclinum faulkneri L5</name>
    <dbReference type="NCBI Taxonomy" id="1401328"/>
    <lineage>
        <taxon>Bacteria</taxon>
        <taxon>Pseudomonadati</taxon>
        <taxon>Pseudomonadota</taxon>
        <taxon>Alphaproteobacteria</taxon>
        <taxon>Rhodospirillales</taxon>
        <taxon>Rhodospirillaceae</taxon>
        <taxon>Candidatus Endolissoclinum</taxon>
    </lineage>
</organism>
<evidence type="ECO:0000256" key="11">
    <source>
        <dbReference type="ARBA" id="ARBA00029766"/>
    </source>
</evidence>
<dbReference type="Gene3D" id="3.30.70.560">
    <property type="entry name" value="7,8-Dihydro-6-hydroxymethylpterin-pyrophosphokinase HPPK"/>
    <property type="match status" value="1"/>
</dbReference>
<proteinExistence type="inferred from homology"/>
<dbReference type="Proteomes" id="UP000018700">
    <property type="component" value="Chromosome"/>
</dbReference>
<dbReference type="SUPFAM" id="SSF55083">
    <property type="entry name" value="6-hydroxymethyl-7,8-dihydropterin pyrophosphokinase, HPPK"/>
    <property type="match status" value="1"/>
</dbReference>
<evidence type="ECO:0000256" key="12">
    <source>
        <dbReference type="ARBA" id="ARBA00033413"/>
    </source>
</evidence>
<evidence type="ECO:0000256" key="5">
    <source>
        <dbReference type="ARBA" id="ARBA00022679"/>
    </source>
</evidence>
<dbReference type="KEGG" id="efk:P856_760"/>
<dbReference type="eggNOG" id="COG0801">
    <property type="taxonomic scope" value="Bacteria"/>
</dbReference>
<keyword evidence="15" id="KW-1185">Reference proteome</keyword>
<protein>
    <recommendedName>
        <fullName evidence="4">2-amino-4-hydroxy-6-hydroxymethyldihydropteridine pyrophosphokinase</fullName>
        <ecNumber evidence="3">2.7.6.3</ecNumber>
    </recommendedName>
    <alternativeName>
        <fullName evidence="11">6-hydroxymethyl-7,8-dihydropterin pyrophosphokinase</fullName>
    </alternativeName>
    <alternativeName>
        <fullName evidence="12">7,8-dihydro-6-hydroxymethylpterin-pyrophosphokinase</fullName>
    </alternativeName>
</protein>
<name>V9TUX3_9PROT</name>
<dbReference type="Pfam" id="PF01288">
    <property type="entry name" value="HPPK"/>
    <property type="match status" value="1"/>
</dbReference>
<keyword evidence="9" id="KW-0289">Folate biosynthesis</keyword>
<dbReference type="HOGENOM" id="CLU_097916_3_0_5"/>
<comment type="function">
    <text evidence="10">Catalyzes the transfer of pyrophosphate from adenosine triphosphate (ATP) to 6-hydroxymethyl-7,8-dihydropterin, an enzymatic step in folate biosynthesis pathway.</text>
</comment>
<dbReference type="STRING" id="1401328.P856_760"/>
<evidence type="ECO:0000256" key="2">
    <source>
        <dbReference type="ARBA" id="ARBA00005810"/>
    </source>
</evidence>
<dbReference type="UniPathway" id="UPA00077">
    <property type="reaction ID" value="UER00155"/>
</dbReference>
<evidence type="ECO:0000256" key="1">
    <source>
        <dbReference type="ARBA" id="ARBA00005051"/>
    </source>
</evidence>
<sequence length="167" mass="18431">MILIAIGANLSANGYKTPLATCEAAVVLLKQEVDIEVVGCSRWFKSDPVPMSKQPKFINGVVAINTTLSPESLLSRLHTIENAFGRVRQVRNEARQMDLDIIDFNGKIRVSSTPPILPHPRAAERAFVLLPIRDLFPNWQDPITGETVSDRIKALSSDILDICPLTT</sequence>
<evidence type="ECO:0000256" key="4">
    <source>
        <dbReference type="ARBA" id="ARBA00016218"/>
    </source>
</evidence>
<accession>V9TUX3</accession>
<feature type="domain" description="7,8-dihydro-6-hydroxymethylpterin-pyrophosphokinase" evidence="13">
    <location>
        <begin position="4"/>
        <end position="136"/>
    </location>
</feature>
<dbReference type="AlphaFoldDB" id="V9TUX3"/>
<evidence type="ECO:0000313" key="14">
    <source>
        <dbReference type="EMBL" id="AHC73962.1"/>
    </source>
</evidence>
<keyword evidence="5" id="KW-0808">Transferase</keyword>